<feature type="domain" description="Plasminogen-binding protein PgbA N-terminal" evidence="2">
    <location>
        <begin position="24"/>
        <end position="223"/>
    </location>
</feature>
<evidence type="ECO:0000256" key="1">
    <source>
        <dbReference type="SAM" id="SignalP"/>
    </source>
</evidence>
<protein>
    <recommendedName>
        <fullName evidence="2">Plasminogen-binding protein PgbA N-terminal domain-containing protein</fullName>
    </recommendedName>
</protein>
<dbReference type="AlphaFoldDB" id="A0A6S6SVF8"/>
<organism evidence="3">
    <name type="scientific">uncultured Sulfurovum sp</name>
    <dbReference type="NCBI Taxonomy" id="269237"/>
    <lineage>
        <taxon>Bacteria</taxon>
        <taxon>Pseudomonadati</taxon>
        <taxon>Campylobacterota</taxon>
        <taxon>Epsilonproteobacteria</taxon>
        <taxon>Campylobacterales</taxon>
        <taxon>Sulfurovaceae</taxon>
        <taxon>Sulfurovum</taxon>
        <taxon>environmental samples</taxon>
    </lineage>
</organism>
<dbReference type="EMBL" id="CACVAX010000020">
    <property type="protein sequence ID" value="CAA6808774.1"/>
    <property type="molecule type" value="Genomic_DNA"/>
</dbReference>
<feature type="signal peptide" evidence="1">
    <location>
        <begin position="1"/>
        <end position="17"/>
    </location>
</feature>
<evidence type="ECO:0000313" key="3">
    <source>
        <dbReference type="EMBL" id="CAA6808774.1"/>
    </source>
</evidence>
<feature type="chain" id="PRO_5028111271" description="Plasminogen-binding protein PgbA N-terminal domain-containing protein" evidence="1">
    <location>
        <begin position="18"/>
        <end position="229"/>
    </location>
</feature>
<proteinExistence type="predicted"/>
<gene>
    <name evidence="3" type="ORF">HELGO_WM15240</name>
</gene>
<sequence>MRKILFFILLTSYALFADFLPNSMKTSVEKISKNTIELGSNIPAGMSGIIIHNYGNGLSAITHSSISLGNGKASIEPYTAIVHKNIPDIQTALSVGDQAVFGNFYDNALVIAPNQTAYQQITSKFKRTWIHPDAFALAFMQTEESHISMDSLAPFAKQNQIGLVLLVTENKLLVIDPISKKVIKSTGLKTNPNSAMTPFYARFDQINLSLFNFSDRVYTPYFQSVAGIQ</sequence>
<accession>A0A6S6SVF8</accession>
<reference evidence="3" key="1">
    <citation type="submission" date="2020-01" db="EMBL/GenBank/DDBJ databases">
        <authorList>
            <person name="Meier V. D."/>
            <person name="Meier V D."/>
        </authorList>
    </citation>
    <scope>NUCLEOTIDE SEQUENCE</scope>
    <source>
        <strain evidence="3">HLG_WM_MAG_04</strain>
    </source>
</reference>
<evidence type="ECO:0000259" key="2">
    <source>
        <dbReference type="Pfam" id="PF15436"/>
    </source>
</evidence>
<name>A0A6S6SVF8_9BACT</name>
<keyword evidence="1" id="KW-0732">Signal</keyword>
<dbReference type="InterPro" id="IPR029276">
    <property type="entry name" value="PgbA_N"/>
</dbReference>
<dbReference type="Pfam" id="PF15436">
    <property type="entry name" value="PGBA_N"/>
    <property type="match status" value="1"/>
</dbReference>